<evidence type="ECO:0000313" key="1">
    <source>
        <dbReference type="Proteomes" id="UP000095283"/>
    </source>
</evidence>
<proteinExistence type="predicted"/>
<organism evidence="1 2">
    <name type="scientific">Heterorhabditis bacteriophora</name>
    <name type="common">Entomopathogenic nematode worm</name>
    <dbReference type="NCBI Taxonomy" id="37862"/>
    <lineage>
        <taxon>Eukaryota</taxon>
        <taxon>Metazoa</taxon>
        <taxon>Ecdysozoa</taxon>
        <taxon>Nematoda</taxon>
        <taxon>Chromadorea</taxon>
        <taxon>Rhabditida</taxon>
        <taxon>Rhabditina</taxon>
        <taxon>Rhabditomorpha</taxon>
        <taxon>Strongyloidea</taxon>
        <taxon>Heterorhabditidae</taxon>
        <taxon>Heterorhabditis</taxon>
    </lineage>
</organism>
<dbReference type="WBParaSite" id="Hba_16684">
    <property type="protein sequence ID" value="Hba_16684"/>
    <property type="gene ID" value="Hba_16684"/>
</dbReference>
<protein>
    <submittedName>
        <fullName evidence="2">Glycosyl transferase</fullName>
    </submittedName>
</protein>
<evidence type="ECO:0000313" key="2">
    <source>
        <dbReference type="WBParaSite" id="Hba_16684"/>
    </source>
</evidence>
<dbReference type="Proteomes" id="UP000095283">
    <property type="component" value="Unplaced"/>
</dbReference>
<sequence length="44" mass="5510">MTTPQHVYYERDNYLLKNRGRFFNLMIKNTTLVAVYRRLLEFQR</sequence>
<reference evidence="2" key="1">
    <citation type="submission" date="2016-11" db="UniProtKB">
        <authorList>
            <consortium name="WormBaseParasite"/>
        </authorList>
    </citation>
    <scope>IDENTIFICATION</scope>
</reference>
<accession>A0A1I7XG86</accession>
<name>A0A1I7XG86_HETBA</name>
<dbReference type="AlphaFoldDB" id="A0A1I7XG86"/>
<keyword evidence="1" id="KW-1185">Reference proteome</keyword>